<dbReference type="InterPro" id="IPR028049">
    <property type="entry name" value="Imm-NTF2"/>
</dbReference>
<feature type="domain" description="NTF2 fold immunity protein" evidence="1">
    <location>
        <begin position="6"/>
        <end position="129"/>
    </location>
</feature>
<evidence type="ECO:0000313" key="3">
    <source>
        <dbReference type="Proteomes" id="UP000189433"/>
    </source>
</evidence>
<protein>
    <recommendedName>
        <fullName evidence="1">NTF2 fold immunity protein domain-containing protein</fullName>
    </recommendedName>
</protein>
<evidence type="ECO:0000259" key="1">
    <source>
        <dbReference type="Pfam" id="PF15655"/>
    </source>
</evidence>
<accession>A0A1V3IEN5</accession>
<gene>
    <name evidence="2" type="ORF">BKK50_11010</name>
</gene>
<comment type="caution">
    <text evidence="2">The sequence shown here is derived from an EMBL/GenBank/DDBJ whole genome shotgun (WGS) entry which is preliminary data.</text>
</comment>
<dbReference type="STRING" id="1908260.BKK50_11010"/>
<dbReference type="RefSeq" id="WP_077418127.1">
    <property type="nucleotide sequence ID" value="NZ_MLHJ01000130.1"/>
</dbReference>
<organism evidence="2 3">
    <name type="scientific">Rodentibacter rarus</name>
    <dbReference type="NCBI Taxonomy" id="1908260"/>
    <lineage>
        <taxon>Bacteria</taxon>
        <taxon>Pseudomonadati</taxon>
        <taxon>Pseudomonadota</taxon>
        <taxon>Gammaproteobacteria</taxon>
        <taxon>Pasteurellales</taxon>
        <taxon>Pasteurellaceae</taxon>
        <taxon>Rodentibacter</taxon>
    </lineage>
</organism>
<dbReference type="OrthoDB" id="9019065at2"/>
<name>A0A1V3IEN5_9PAST</name>
<sequence>MNIENAKEILLGFMQEMYEWEKKATKSLRSLDYENTLRLELSMIFSKYCTPKKSKRTREISLSARFPFEYKPETHPIIDVKEENKYLFFYIEENRSGLKTQYRYRLVYKNEKWWIDKKEWFTQAKWENYAF</sequence>
<dbReference type="Proteomes" id="UP000189433">
    <property type="component" value="Unassembled WGS sequence"/>
</dbReference>
<keyword evidence="3" id="KW-1185">Reference proteome</keyword>
<evidence type="ECO:0000313" key="2">
    <source>
        <dbReference type="EMBL" id="OOF39115.1"/>
    </source>
</evidence>
<dbReference type="AlphaFoldDB" id="A0A1V3IEN5"/>
<dbReference type="EMBL" id="MLHJ01000130">
    <property type="protein sequence ID" value="OOF39115.1"/>
    <property type="molecule type" value="Genomic_DNA"/>
</dbReference>
<proteinExistence type="predicted"/>
<dbReference type="Pfam" id="PF15655">
    <property type="entry name" value="Imm-NTF2"/>
    <property type="match status" value="1"/>
</dbReference>
<reference evidence="2 3" key="1">
    <citation type="submission" date="2016-10" db="EMBL/GenBank/DDBJ databases">
        <title>Rodentibacter gen. nov. and new species.</title>
        <authorList>
            <person name="Christensen H."/>
        </authorList>
    </citation>
    <scope>NUCLEOTIDE SEQUENCE [LARGE SCALE GENOMIC DNA]</scope>
    <source>
        <strain evidence="2 3">CCUG17206</strain>
    </source>
</reference>